<dbReference type="InterPro" id="IPR011009">
    <property type="entry name" value="Kinase-like_dom_sf"/>
</dbReference>
<keyword evidence="9" id="KW-1185">Reference proteome</keyword>
<dbReference type="PROSITE" id="PS50011">
    <property type="entry name" value="PROTEIN_KINASE_DOM"/>
    <property type="match status" value="1"/>
</dbReference>
<dbReference type="CDD" id="cd04791">
    <property type="entry name" value="LanC_SerThrkinase"/>
    <property type="match status" value="1"/>
</dbReference>
<dbReference type="Gene3D" id="3.30.200.20">
    <property type="entry name" value="Phosphorylase Kinase, domain 1"/>
    <property type="match status" value="1"/>
</dbReference>
<keyword evidence="6" id="KW-0067">ATP-binding</keyword>
<dbReference type="GO" id="GO:0005524">
    <property type="term" value="F:ATP binding"/>
    <property type="evidence" value="ECO:0007669"/>
    <property type="project" value="UniProtKB-KW"/>
</dbReference>
<evidence type="ECO:0000256" key="2">
    <source>
        <dbReference type="ARBA" id="ARBA00022527"/>
    </source>
</evidence>
<dbReference type="EMBL" id="JABBXF010000014">
    <property type="protein sequence ID" value="NVK77628.1"/>
    <property type="molecule type" value="Genomic_DNA"/>
</dbReference>
<keyword evidence="3" id="KW-0808">Transferase</keyword>
<dbReference type="InterPro" id="IPR057929">
    <property type="entry name" value="RamC_N"/>
</dbReference>
<evidence type="ECO:0000313" key="8">
    <source>
        <dbReference type="EMBL" id="NVK77628.1"/>
    </source>
</evidence>
<dbReference type="AlphaFoldDB" id="A0A7Y7E670"/>
<evidence type="ECO:0000256" key="3">
    <source>
        <dbReference type="ARBA" id="ARBA00022679"/>
    </source>
</evidence>
<dbReference type="SMART" id="SM00220">
    <property type="entry name" value="S_TKc"/>
    <property type="match status" value="1"/>
</dbReference>
<protein>
    <recommendedName>
        <fullName evidence="1">non-specific serine/threonine protein kinase</fullName>
        <ecNumber evidence="1">2.7.11.1</ecNumber>
    </recommendedName>
</protein>
<comment type="caution">
    <text evidence="8">The sequence shown here is derived from an EMBL/GenBank/DDBJ whole genome shotgun (WGS) entry which is preliminary data.</text>
</comment>
<dbReference type="NCBIfam" id="NF038151">
    <property type="entry name" value="lanthi_synth_III"/>
    <property type="match status" value="1"/>
</dbReference>
<dbReference type="Gene3D" id="1.50.10.20">
    <property type="match status" value="2"/>
</dbReference>
<evidence type="ECO:0000256" key="1">
    <source>
        <dbReference type="ARBA" id="ARBA00012513"/>
    </source>
</evidence>
<dbReference type="SMART" id="SM01260">
    <property type="entry name" value="LANC_like"/>
    <property type="match status" value="1"/>
</dbReference>
<dbReference type="PANTHER" id="PTHR43289">
    <property type="entry name" value="MITOGEN-ACTIVATED PROTEIN KINASE KINASE KINASE 20-RELATED"/>
    <property type="match status" value="1"/>
</dbReference>
<dbReference type="RefSeq" id="WP_171079417.1">
    <property type="nucleotide sequence ID" value="NZ_BNBU01000001.1"/>
</dbReference>
<dbReference type="PANTHER" id="PTHR43289:SF6">
    <property type="entry name" value="SERINE_THREONINE-PROTEIN KINASE NEKL-3"/>
    <property type="match status" value="1"/>
</dbReference>
<name>A0A7Y7E670_STRMO</name>
<keyword evidence="5 8" id="KW-0418">Kinase</keyword>
<dbReference type="GO" id="GO:0031179">
    <property type="term" value="P:peptide modification"/>
    <property type="evidence" value="ECO:0007669"/>
    <property type="project" value="InterPro"/>
</dbReference>
<evidence type="ECO:0000256" key="4">
    <source>
        <dbReference type="ARBA" id="ARBA00022741"/>
    </source>
</evidence>
<dbReference type="InterPro" id="IPR007822">
    <property type="entry name" value="LANC-like"/>
</dbReference>
<reference evidence="8 9" key="1">
    <citation type="submission" date="2020-04" db="EMBL/GenBank/DDBJ databases">
        <title>Draft Genome Sequence of Streptomyces morookaense DSM 40503, an 8-azaguanine-producing strain.</title>
        <authorList>
            <person name="Qi J."/>
            <person name="Gao J.-M."/>
        </authorList>
    </citation>
    <scope>NUCLEOTIDE SEQUENCE [LARGE SCALE GENOMIC DNA]</scope>
    <source>
        <strain evidence="8 9">DSM 40503</strain>
    </source>
</reference>
<organism evidence="8 9">
    <name type="scientific">Streptomyces morookaense</name>
    <name type="common">Streptoverticillium morookaense</name>
    <dbReference type="NCBI Taxonomy" id="1970"/>
    <lineage>
        <taxon>Bacteria</taxon>
        <taxon>Bacillati</taxon>
        <taxon>Actinomycetota</taxon>
        <taxon>Actinomycetes</taxon>
        <taxon>Kitasatosporales</taxon>
        <taxon>Streptomycetaceae</taxon>
        <taxon>Streptomyces</taxon>
    </lineage>
</organism>
<dbReference type="SUPFAM" id="SSF158745">
    <property type="entry name" value="LanC-like"/>
    <property type="match status" value="1"/>
</dbReference>
<evidence type="ECO:0000259" key="7">
    <source>
        <dbReference type="PROSITE" id="PS50011"/>
    </source>
</evidence>
<dbReference type="InterPro" id="IPR058053">
    <property type="entry name" value="RamC_C"/>
</dbReference>
<dbReference type="SUPFAM" id="SSF56112">
    <property type="entry name" value="Protein kinase-like (PK-like)"/>
    <property type="match status" value="1"/>
</dbReference>
<evidence type="ECO:0000256" key="5">
    <source>
        <dbReference type="ARBA" id="ARBA00022777"/>
    </source>
</evidence>
<dbReference type="PRINTS" id="PR01955">
    <property type="entry name" value="LANCFRANKIA"/>
</dbReference>
<keyword evidence="2" id="KW-0723">Serine/threonine-protein kinase</keyword>
<feature type="domain" description="Protein kinase" evidence="7">
    <location>
        <begin position="224"/>
        <end position="493"/>
    </location>
</feature>
<sequence>MLTQGHLAANPVFADSPDRVEDAADRFARADRPPPPGWCRDERAGWVSLRRTGARLPPQGWKIHASATADEAARVVDAVWEYCVEHGLSFKFLRSSTLLALVNSKRAPRSAGGKLITIYPRCEELLERALRELSALLRGVKGPYILSDLRWHEGPLYLRYGGFAPRFCFSRDGDYVPAVVRPDGEPVPDMRGAVFRVPPWAGVPPFIADRIRASRSGQGARLPYRVEKALRFSNSGGVYRAVDPGTGRTVVLREARPYTAVDDRGRDAVARLAREHAVLQRLSGLDCVPQVLGRTVHWEHHFLAQEFVEGEPLTEAVARRHPLFRPDPDPAERAAYAAWACGILDRIGAAVAALHARGIVFGDLQPGNVLIRPDGSVCLVDFETAFGTGEDAVPAMGTPGFVAPWARSGTAVDTYGLACLRLAVFCPLTELMRFDPRKPGQLIRFTEERFPVPRAFAARLREELAPPPGTAVEPPAVAWPPDGREAAQWEPVLDSLCAAVLRSATPEREDRLFPGDVRQFDGQATGLAYGAAGVLHALHVTGYGTRPEFAGHADWLVRAAERAQWPRPGLYDGLAGVAHVLGEWGRVQEARAVLERLAAFDLRDCGTGLFGGLAGIALAFLHAGDAETAVRLGDRVARALDGDGDGIAAPGLMRGWSGPALLFVRLCAATGEEHWLRCAETALARDVARCGAPHGRYVQVRDGERRVPDLAAGSAGIGVVLHEFLRHRPDPHFARLRDRIRDGLRTELLLSPGLFTGHAGLLYALAHLGGPQELREVHLRGLGLHAVPYEGELAFAMDGLLRLSMDLATGAAGVLLAVHAAVRGGGGLPFLDS</sequence>
<keyword evidence="4" id="KW-0547">Nucleotide-binding</keyword>
<gene>
    <name evidence="8" type="ORF">HG542_08105</name>
</gene>
<dbReference type="Proteomes" id="UP000587462">
    <property type="component" value="Unassembled WGS sequence"/>
</dbReference>
<dbReference type="InterPro" id="IPR000719">
    <property type="entry name" value="Prot_kinase_dom"/>
</dbReference>
<dbReference type="EC" id="2.7.11.1" evidence="1"/>
<dbReference type="Gene3D" id="1.10.510.10">
    <property type="entry name" value="Transferase(Phosphotransferase) domain 1"/>
    <property type="match status" value="1"/>
</dbReference>
<dbReference type="GO" id="GO:0004674">
    <property type="term" value="F:protein serine/threonine kinase activity"/>
    <property type="evidence" value="ECO:0007669"/>
    <property type="project" value="UniProtKB-KW"/>
</dbReference>
<dbReference type="Pfam" id="PF25816">
    <property type="entry name" value="RamC_N"/>
    <property type="match status" value="1"/>
</dbReference>
<accession>A0A7Y7E670</accession>
<evidence type="ECO:0000256" key="6">
    <source>
        <dbReference type="ARBA" id="ARBA00022840"/>
    </source>
</evidence>
<dbReference type="Pfam" id="PF00069">
    <property type="entry name" value="Pkinase"/>
    <property type="match status" value="1"/>
</dbReference>
<dbReference type="InterPro" id="IPR053524">
    <property type="entry name" value="Aerial_hyphae_peptide-synth"/>
</dbReference>
<evidence type="ECO:0000313" key="9">
    <source>
        <dbReference type="Proteomes" id="UP000587462"/>
    </source>
</evidence>
<proteinExistence type="predicted"/>